<proteinExistence type="predicted"/>
<accession>A0A8J7SJZ5</accession>
<name>A0A8J7SJZ5_9PROT</name>
<dbReference type="Gene3D" id="3.40.50.300">
    <property type="entry name" value="P-loop containing nucleotide triphosphate hydrolases"/>
    <property type="match status" value="1"/>
</dbReference>
<comment type="caution">
    <text evidence="2">The sequence shown here is derived from an EMBL/GenBank/DDBJ whole genome shotgun (WGS) entry which is preliminary data.</text>
</comment>
<keyword evidence="3" id="KW-1185">Reference proteome</keyword>
<feature type="domain" description="Aminoglycoside phosphotransferase" evidence="1">
    <location>
        <begin position="152"/>
        <end position="290"/>
    </location>
</feature>
<dbReference type="Pfam" id="PF01636">
    <property type="entry name" value="APH"/>
    <property type="match status" value="1"/>
</dbReference>
<reference evidence="2" key="1">
    <citation type="submission" date="2021-04" db="EMBL/GenBank/DDBJ databases">
        <authorList>
            <person name="Zhang D.-C."/>
        </authorList>
    </citation>
    <scope>NUCLEOTIDE SEQUENCE</scope>
    <source>
        <strain evidence="2">CGMCC 1.15697</strain>
    </source>
</reference>
<organism evidence="2 3">
    <name type="scientific">Marivibrio halodurans</name>
    <dbReference type="NCBI Taxonomy" id="2039722"/>
    <lineage>
        <taxon>Bacteria</taxon>
        <taxon>Pseudomonadati</taxon>
        <taxon>Pseudomonadota</taxon>
        <taxon>Alphaproteobacteria</taxon>
        <taxon>Rhodospirillales</taxon>
        <taxon>Rhodospirillaceae</taxon>
        <taxon>Marivibrio</taxon>
    </lineage>
</organism>
<gene>
    <name evidence="2" type="ORF">KAJ83_13850</name>
</gene>
<dbReference type="RefSeq" id="WP_210682677.1">
    <property type="nucleotide sequence ID" value="NZ_JAGMWN010000006.1"/>
</dbReference>
<dbReference type="Pfam" id="PF13671">
    <property type="entry name" value="AAA_33"/>
    <property type="match status" value="1"/>
</dbReference>
<dbReference type="Proteomes" id="UP000672602">
    <property type="component" value="Unassembled WGS sequence"/>
</dbReference>
<dbReference type="InterPro" id="IPR002575">
    <property type="entry name" value="Aminoglycoside_PTrfase"/>
</dbReference>
<dbReference type="SUPFAM" id="SSF56112">
    <property type="entry name" value="Protein kinase-like (PK-like)"/>
    <property type="match status" value="1"/>
</dbReference>
<protein>
    <submittedName>
        <fullName evidence="2">AAA family ATPase</fullName>
    </submittedName>
</protein>
<dbReference type="InterPro" id="IPR052732">
    <property type="entry name" value="Cell-binding_unc_protein"/>
</dbReference>
<dbReference type="InterPro" id="IPR011009">
    <property type="entry name" value="Kinase-like_dom_sf"/>
</dbReference>
<sequence>MAETAAFVTEDQSRQLALLAAPATHGLGPDGTVDRIDTHASAVFLGPDRVLKLKRAVRFDFMDLSTVGKRRAAVAAEVTLNRRTAPDLYLGMAPIEAVNGTLTLGPVIEDPADIDHAAPGNVVDWVTVMRRFDTDTLFDRQAEAGSLDDGKLADLAGIIAAFHAAAAPVADIDWPAAAAGIARGNVSDMVGRDGLPPERVEALEVATEARLAADTAALAARGGAVRRCHGDLHLRNICEIDGRPTLFDCIDFNEAFSAIDPLYDLAFLLMDLEHRGLRASAALVRDRYLEAADEVAGTIVGQGLMPLYLSMRAAVRAKVTAAGAAVQDDPDRAEAMRAEARGYLEAAIAYPAPPAPRLIAVGGFSGTGKSTLARAIAPALGGAPGAAVLRSDRLRKARFGVDEAERLPGAAYATAVSRAVYADMEARARDLLDQGVSVIADATFTHPDSRARIAAVAADAGVPFAGLWLEAPASVLEARVAARRGDASDADAAVVRAQRAAGAGDVAWPTLATGEPVEVLARRALERLGGADGAEESR</sequence>
<evidence type="ECO:0000313" key="3">
    <source>
        <dbReference type="Proteomes" id="UP000672602"/>
    </source>
</evidence>
<evidence type="ECO:0000259" key="1">
    <source>
        <dbReference type="Pfam" id="PF01636"/>
    </source>
</evidence>
<dbReference type="PANTHER" id="PTHR43883">
    <property type="entry name" value="SLR0207 PROTEIN"/>
    <property type="match status" value="1"/>
</dbReference>
<dbReference type="EMBL" id="JAGMWN010000006">
    <property type="protein sequence ID" value="MBP5858098.1"/>
    <property type="molecule type" value="Genomic_DNA"/>
</dbReference>
<dbReference type="PANTHER" id="PTHR43883:SF1">
    <property type="entry name" value="GLUCONOKINASE"/>
    <property type="match status" value="1"/>
</dbReference>
<dbReference type="SUPFAM" id="SSF52540">
    <property type="entry name" value="P-loop containing nucleoside triphosphate hydrolases"/>
    <property type="match status" value="1"/>
</dbReference>
<evidence type="ECO:0000313" key="2">
    <source>
        <dbReference type="EMBL" id="MBP5858098.1"/>
    </source>
</evidence>
<dbReference type="InterPro" id="IPR027417">
    <property type="entry name" value="P-loop_NTPase"/>
</dbReference>
<dbReference type="AlphaFoldDB" id="A0A8J7SJZ5"/>